<reference evidence="3" key="1">
    <citation type="journal article" date="2020" name="mSystems">
        <title>Genome- and Community-Level Interaction Insights into Carbon Utilization and Element Cycling Functions of Hydrothermarchaeota in Hydrothermal Sediment.</title>
        <authorList>
            <person name="Zhou Z."/>
            <person name="Liu Y."/>
            <person name="Xu W."/>
            <person name="Pan J."/>
            <person name="Luo Z.H."/>
            <person name="Li M."/>
        </authorList>
    </citation>
    <scope>NUCLEOTIDE SEQUENCE [LARGE SCALE GENOMIC DNA]</scope>
    <source>
        <strain evidence="3">SpSt-508</strain>
    </source>
</reference>
<organism evidence="3">
    <name type="scientific">Schlesneria paludicola</name>
    <dbReference type="NCBI Taxonomy" id="360056"/>
    <lineage>
        <taxon>Bacteria</taxon>
        <taxon>Pseudomonadati</taxon>
        <taxon>Planctomycetota</taxon>
        <taxon>Planctomycetia</taxon>
        <taxon>Planctomycetales</taxon>
        <taxon>Planctomycetaceae</taxon>
        <taxon>Schlesneria</taxon>
    </lineage>
</organism>
<feature type="domain" description="FHA" evidence="2">
    <location>
        <begin position="25"/>
        <end position="74"/>
    </location>
</feature>
<dbReference type="Gene3D" id="2.60.200.20">
    <property type="match status" value="1"/>
</dbReference>
<dbReference type="InterPro" id="IPR000253">
    <property type="entry name" value="FHA_dom"/>
</dbReference>
<dbReference type="SUPFAM" id="SSF49879">
    <property type="entry name" value="SMAD/FHA domain"/>
    <property type="match status" value="1"/>
</dbReference>
<feature type="compositionally biased region" description="Low complexity" evidence="1">
    <location>
        <begin position="262"/>
        <end position="273"/>
    </location>
</feature>
<evidence type="ECO:0000259" key="2">
    <source>
        <dbReference type="PROSITE" id="PS50006"/>
    </source>
</evidence>
<evidence type="ECO:0000313" key="3">
    <source>
        <dbReference type="EMBL" id="HGT40632.1"/>
    </source>
</evidence>
<dbReference type="InterPro" id="IPR050923">
    <property type="entry name" value="Cell_Proc_Reg/RNA_Proc"/>
</dbReference>
<dbReference type="InterPro" id="IPR008984">
    <property type="entry name" value="SMAD_FHA_dom_sf"/>
</dbReference>
<dbReference type="CDD" id="cd00060">
    <property type="entry name" value="FHA"/>
    <property type="match status" value="1"/>
</dbReference>
<dbReference type="EMBL" id="DSVQ01000018">
    <property type="protein sequence ID" value="HGT40632.1"/>
    <property type="molecule type" value="Genomic_DNA"/>
</dbReference>
<feature type="region of interest" description="Disordered" evidence="1">
    <location>
        <begin position="241"/>
        <end position="297"/>
    </location>
</feature>
<evidence type="ECO:0000256" key="1">
    <source>
        <dbReference type="SAM" id="MobiDB-lite"/>
    </source>
</evidence>
<dbReference type="PROSITE" id="PS50006">
    <property type="entry name" value="FHA_DOMAIN"/>
    <property type="match status" value="1"/>
</dbReference>
<sequence length="297" mass="30864">MLQADLKVLGGKYQGKLIPLTTRQFLVGREQDCHLRPNSDLVSRHHCIFLVDDYTVRLRDLGSTNGTRVNGELVRQEVVLSDGDKISIGKLELQLVMRKEAPVAATVAKTPPTPSTSPASSGFDLPAQPSSLETQFELPTIPPVESAPTVANVTSDTAIINAMNPTAAAYPAVPPGYVFPPGALPGYPAGYPMGYPGYPPVAYPGGYPPVVPGAPGYTAVPAYPVAAPPATAPNASTAGTVMAPPIRLPPPESTGVAPPPAAGEQAAPAAPAKQGEKSSTSAADIIKQYMQRRASTQ</sequence>
<dbReference type="AlphaFoldDB" id="A0A7C4LMG1"/>
<accession>A0A7C4LMG1</accession>
<protein>
    <submittedName>
        <fullName evidence="3">FHA domain-containing protein</fullName>
    </submittedName>
</protein>
<dbReference type="Pfam" id="PF00498">
    <property type="entry name" value="FHA"/>
    <property type="match status" value="1"/>
</dbReference>
<feature type="compositionally biased region" description="Pro residues" evidence="1">
    <location>
        <begin position="246"/>
        <end position="261"/>
    </location>
</feature>
<gene>
    <name evidence="3" type="ORF">ENS64_15420</name>
</gene>
<dbReference type="SMART" id="SM00240">
    <property type="entry name" value="FHA"/>
    <property type="match status" value="1"/>
</dbReference>
<comment type="caution">
    <text evidence="3">The sequence shown here is derived from an EMBL/GenBank/DDBJ whole genome shotgun (WGS) entry which is preliminary data.</text>
</comment>
<name>A0A7C4LMG1_9PLAN</name>
<dbReference type="PANTHER" id="PTHR23308">
    <property type="entry name" value="NUCLEAR INHIBITOR OF PROTEIN PHOSPHATASE-1"/>
    <property type="match status" value="1"/>
</dbReference>
<proteinExistence type="predicted"/>